<comment type="caution">
    <text evidence="4">The sequence shown here is derived from an EMBL/GenBank/DDBJ whole genome shotgun (WGS) entry which is preliminary data.</text>
</comment>
<organism evidence="4 5">
    <name type="scientific">Agarivorans aestuarii</name>
    <dbReference type="NCBI Taxonomy" id="1563703"/>
    <lineage>
        <taxon>Bacteria</taxon>
        <taxon>Pseudomonadati</taxon>
        <taxon>Pseudomonadota</taxon>
        <taxon>Gammaproteobacteria</taxon>
        <taxon>Alteromonadales</taxon>
        <taxon>Alteromonadaceae</taxon>
        <taxon>Agarivorans</taxon>
    </lineage>
</organism>
<dbReference type="Gene3D" id="3.20.20.370">
    <property type="entry name" value="Glycoside hydrolase/deacetylase"/>
    <property type="match status" value="1"/>
</dbReference>
<dbReference type="RefSeq" id="WP_329776279.1">
    <property type="nucleotide sequence ID" value="NZ_JAYDYW010000012.1"/>
</dbReference>
<gene>
    <name evidence="4" type="ORF">SNR37_000680</name>
</gene>
<dbReference type="Proteomes" id="UP001310248">
    <property type="component" value="Unassembled WGS sequence"/>
</dbReference>
<evidence type="ECO:0000313" key="4">
    <source>
        <dbReference type="EMBL" id="MEE1675355.1"/>
    </source>
</evidence>
<comment type="subcellular location">
    <subcellularLocation>
        <location evidence="1">Secreted</location>
    </subcellularLocation>
</comment>
<dbReference type="GO" id="GO:0016787">
    <property type="term" value="F:hydrolase activity"/>
    <property type="evidence" value="ECO:0007669"/>
    <property type="project" value="UniProtKB-KW"/>
</dbReference>
<evidence type="ECO:0000256" key="1">
    <source>
        <dbReference type="ARBA" id="ARBA00004613"/>
    </source>
</evidence>
<reference evidence="5" key="1">
    <citation type="submission" date="2023-07" db="EMBL/GenBank/DDBJ databases">
        <title>Draft genome sequence of Agarivorans aestuarii strain ZMCS4, a CAZymes producing bacteria isolated from the marine brown algae Clodostephus spongiosus.</title>
        <authorList>
            <person name="Lorente B."/>
            <person name="Cabral C."/>
            <person name="Frias J."/>
            <person name="Faria J."/>
            <person name="Toubarro D."/>
        </authorList>
    </citation>
    <scope>NUCLEOTIDE SEQUENCE [LARGE SCALE GENOMIC DNA]</scope>
    <source>
        <strain evidence="5">ZMCS4</strain>
    </source>
</reference>
<keyword evidence="5" id="KW-1185">Reference proteome</keyword>
<accession>A0ABU7GA85</accession>
<dbReference type="CDD" id="cd10918">
    <property type="entry name" value="CE4_NodB_like_5s_6s"/>
    <property type="match status" value="1"/>
</dbReference>
<sequence length="335" mass="38372">MLSRAKIRQFFFGKRSVSQKRWRQRLPGIYVFNYHRIGDARFSEFDPNVFSCTAEQFEQHLLFYKQEFEVLDEASLIALLDSGEAIDKPYALITFDDGYIDSYQHAFPLLVKHKLSAVFFVVTEYTNGGIFAWWDEVAWLVKHCQSSSLKLNHWSSAVDLSGKNQTQNIRKLLYAFKEDHSFSMEEKLEMLKAECKAPPMPSSHSVFANWPQLKEMVDGGMTIGSHTRSHPILAHLSLEQQREELTQSRDFIASKLNTSVSMLAYPVGRTDSFTEQTQALAKECGYRLAFSFMNGINAQLDGHSAYQLKRISVDGNKSVDSLKVQVMELNSKHRA</sequence>
<proteinExistence type="predicted"/>
<dbReference type="PANTHER" id="PTHR34216:SF3">
    <property type="entry name" value="POLY-BETA-1,6-N-ACETYL-D-GLUCOSAMINE N-DEACETYLASE"/>
    <property type="match status" value="1"/>
</dbReference>
<dbReference type="InterPro" id="IPR051398">
    <property type="entry name" value="Polysacch_Deacetylase"/>
</dbReference>
<dbReference type="Pfam" id="PF01522">
    <property type="entry name" value="Polysacc_deac_1"/>
    <property type="match status" value="2"/>
</dbReference>
<keyword evidence="2" id="KW-0732">Signal</keyword>
<dbReference type="SUPFAM" id="SSF88713">
    <property type="entry name" value="Glycoside hydrolase/deacetylase"/>
    <property type="match status" value="1"/>
</dbReference>
<dbReference type="EMBL" id="JAYDYW010000012">
    <property type="protein sequence ID" value="MEE1675355.1"/>
    <property type="molecule type" value="Genomic_DNA"/>
</dbReference>
<evidence type="ECO:0000256" key="2">
    <source>
        <dbReference type="ARBA" id="ARBA00022729"/>
    </source>
</evidence>
<name>A0ABU7GA85_9ALTE</name>
<dbReference type="EC" id="3.-.-.-" evidence="4"/>
<feature type="domain" description="NodB homology" evidence="3">
    <location>
        <begin position="89"/>
        <end position="335"/>
    </location>
</feature>
<protein>
    <submittedName>
        <fullName evidence="4">Polysaccharide deacetylase family protein</fullName>
        <ecNumber evidence="4">3.-.-.-</ecNumber>
    </submittedName>
</protein>
<dbReference type="PROSITE" id="PS51677">
    <property type="entry name" value="NODB"/>
    <property type="match status" value="1"/>
</dbReference>
<evidence type="ECO:0000313" key="5">
    <source>
        <dbReference type="Proteomes" id="UP001310248"/>
    </source>
</evidence>
<evidence type="ECO:0000259" key="3">
    <source>
        <dbReference type="PROSITE" id="PS51677"/>
    </source>
</evidence>
<dbReference type="InterPro" id="IPR011330">
    <property type="entry name" value="Glyco_hydro/deAcase_b/a-brl"/>
</dbReference>
<dbReference type="InterPro" id="IPR002509">
    <property type="entry name" value="NODB_dom"/>
</dbReference>
<dbReference type="PANTHER" id="PTHR34216">
    <property type="match status" value="1"/>
</dbReference>
<keyword evidence="4" id="KW-0378">Hydrolase</keyword>